<dbReference type="InterPro" id="IPR055081">
    <property type="entry name" value="NLP1-9_GAF"/>
</dbReference>
<organism evidence="3 4">
    <name type="scientific">Ambrosia artemisiifolia</name>
    <name type="common">Common ragweed</name>
    <dbReference type="NCBI Taxonomy" id="4212"/>
    <lineage>
        <taxon>Eukaryota</taxon>
        <taxon>Viridiplantae</taxon>
        <taxon>Streptophyta</taxon>
        <taxon>Embryophyta</taxon>
        <taxon>Tracheophyta</taxon>
        <taxon>Spermatophyta</taxon>
        <taxon>Magnoliopsida</taxon>
        <taxon>eudicotyledons</taxon>
        <taxon>Gunneridae</taxon>
        <taxon>Pentapetalae</taxon>
        <taxon>asterids</taxon>
        <taxon>campanulids</taxon>
        <taxon>Asterales</taxon>
        <taxon>Asteraceae</taxon>
        <taxon>Asteroideae</taxon>
        <taxon>Heliantheae alliance</taxon>
        <taxon>Heliantheae</taxon>
        <taxon>Ambrosia</taxon>
    </lineage>
</organism>
<evidence type="ECO:0000313" key="3">
    <source>
        <dbReference type="EMBL" id="KAI7740097.1"/>
    </source>
</evidence>
<dbReference type="AlphaFoldDB" id="A0AAD5GF45"/>
<dbReference type="EMBL" id="JAMZMK010008513">
    <property type="protein sequence ID" value="KAI7740097.1"/>
    <property type="molecule type" value="Genomic_DNA"/>
</dbReference>
<protein>
    <recommendedName>
        <fullName evidence="2">NLP1-9 GAF domain-containing protein</fullName>
    </recommendedName>
</protein>
<dbReference type="GO" id="GO:0003700">
    <property type="term" value="F:DNA-binding transcription factor activity"/>
    <property type="evidence" value="ECO:0007669"/>
    <property type="project" value="InterPro"/>
</dbReference>
<dbReference type="PANTHER" id="PTHR32002">
    <property type="entry name" value="PROTEIN NLP8"/>
    <property type="match status" value="1"/>
</dbReference>
<sequence>MEGEIKIYSKMVENRWPKADLGRTANWSNGRAQATSDVRINQKILFTFHNVKSLPLERIILQYWRQVKTTTGYRLLSCSGNPFAISPVNQRLWKYRLRCTKYYYCVDEIPNDSMMIVGAPPARAFKNFFPEVVLDLRVHIGTPLVDLALECELTCFMMLPVFQGIMPVGVIEVSARHPAHLVVMFNELKQELKRVSLSCSPPFAFMKPCKSIPGDFMLAKSEAANALKVAFESHALTLAQVWTPYEAHRGRMLLGKVKTSCIGKSADKALVSRFYRYFPYLPFKNGEGLAGRTLQTRQSHLCRDIYNLSYNTGILAALSANAKCTTCFVLCLRSSHTGEVDYAFEFFWPKTRNHLVMMEALLLTLREHLPSFKYTSGGQLGDELHVLDVHNPVSPIKISPSETTGMNIDGQSESTDINNPVGEDEDEEDDDDDLNIVAAYKVDCRQFFLPSSTTFEILVENIRHEFELSPADRYKIEYQVLPGEWYGLTDCTSLKSCISSYQASKNIDHIKLHVLPV</sequence>
<gene>
    <name evidence="3" type="ORF">M8C21_019566</name>
</gene>
<evidence type="ECO:0000256" key="1">
    <source>
        <dbReference type="SAM" id="MobiDB-lite"/>
    </source>
</evidence>
<dbReference type="InterPro" id="IPR045012">
    <property type="entry name" value="NLP"/>
</dbReference>
<reference evidence="3" key="1">
    <citation type="submission" date="2022-06" db="EMBL/GenBank/DDBJ databases">
        <title>Uncovering the hologenomic basis of an extraordinary plant invasion.</title>
        <authorList>
            <person name="Bieker V.C."/>
            <person name="Martin M.D."/>
            <person name="Gilbert T."/>
            <person name="Hodgins K."/>
            <person name="Battlay P."/>
            <person name="Petersen B."/>
            <person name="Wilson J."/>
        </authorList>
    </citation>
    <scope>NUCLEOTIDE SEQUENCE</scope>
    <source>
        <strain evidence="3">AA19_3_7</strain>
        <tissue evidence="3">Leaf</tissue>
    </source>
</reference>
<dbReference type="PANTHER" id="PTHR32002:SF49">
    <property type="entry name" value="BILE ACID:SODIUM SYMPORTER_ARSENICAL RESISTANCE PROTEIN ACR3-RELATED"/>
    <property type="match status" value="1"/>
</dbReference>
<keyword evidence="4" id="KW-1185">Reference proteome</keyword>
<dbReference type="Proteomes" id="UP001206925">
    <property type="component" value="Unassembled WGS sequence"/>
</dbReference>
<name>A0AAD5GF45_AMBAR</name>
<proteinExistence type="predicted"/>
<feature type="region of interest" description="Disordered" evidence="1">
    <location>
        <begin position="398"/>
        <end position="430"/>
    </location>
</feature>
<dbReference type="Pfam" id="PF22922">
    <property type="entry name" value="GAF_NLP"/>
    <property type="match status" value="1"/>
</dbReference>
<feature type="compositionally biased region" description="Polar residues" evidence="1">
    <location>
        <begin position="400"/>
        <end position="418"/>
    </location>
</feature>
<accession>A0AAD5GF45</accession>
<comment type="caution">
    <text evidence="3">The sequence shown here is derived from an EMBL/GenBank/DDBJ whole genome shotgun (WGS) entry which is preliminary data.</text>
</comment>
<feature type="domain" description="NLP1-9 GAF" evidence="2">
    <location>
        <begin position="220"/>
        <end position="367"/>
    </location>
</feature>
<evidence type="ECO:0000313" key="4">
    <source>
        <dbReference type="Proteomes" id="UP001206925"/>
    </source>
</evidence>
<evidence type="ECO:0000259" key="2">
    <source>
        <dbReference type="Pfam" id="PF22922"/>
    </source>
</evidence>